<feature type="transmembrane region" description="Helical" evidence="1">
    <location>
        <begin position="21"/>
        <end position="45"/>
    </location>
</feature>
<accession>A0A2M7QII1</accession>
<proteinExistence type="predicted"/>
<name>A0A2M7QII1_9BACT</name>
<keyword evidence="1" id="KW-0472">Membrane</keyword>
<evidence type="ECO:0008006" key="4">
    <source>
        <dbReference type="Google" id="ProtNLM"/>
    </source>
</evidence>
<evidence type="ECO:0000256" key="1">
    <source>
        <dbReference type="SAM" id="Phobius"/>
    </source>
</evidence>
<keyword evidence="1" id="KW-0812">Transmembrane</keyword>
<reference evidence="3" key="1">
    <citation type="submission" date="2017-09" db="EMBL/GenBank/DDBJ databases">
        <title>Depth-based differentiation of microbial function through sediment-hosted aquifers and enrichment of novel symbionts in the deep terrestrial subsurface.</title>
        <authorList>
            <person name="Probst A.J."/>
            <person name="Ladd B."/>
            <person name="Jarett J.K."/>
            <person name="Geller-Mcgrath D.E."/>
            <person name="Sieber C.M.K."/>
            <person name="Emerson J.B."/>
            <person name="Anantharaman K."/>
            <person name="Thomas B.C."/>
            <person name="Malmstrom R."/>
            <person name="Stieglmeier M."/>
            <person name="Klingl A."/>
            <person name="Woyke T."/>
            <person name="Ryan C.M."/>
            <person name="Banfield J.F."/>
        </authorList>
    </citation>
    <scope>NUCLEOTIDE SEQUENCE [LARGE SCALE GENOMIC DNA]</scope>
</reference>
<dbReference type="Proteomes" id="UP000229401">
    <property type="component" value="Unassembled WGS sequence"/>
</dbReference>
<feature type="transmembrane region" description="Helical" evidence="1">
    <location>
        <begin position="65"/>
        <end position="85"/>
    </location>
</feature>
<feature type="non-terminal residue" evidence="2">
    <location>
        <position position="91"/>
    </location>
</feature>
<organism evidence="2 3">
    <name type="scientific">Candidatus Roizmanbacteria bacterium CG_4_10_14_0_8_um_filter_33_9</name>
    <dbReference type="NCBI Taxonomy" id="1974826"/>
    <lineage>
        <taxon>Bacteria</taxon>
        <taxon>Candidatus Roizmaniibacteriota</taxon>
    </lineage>
</organism>
<dbReference type="EMBL" id="PFLI01000093">
    <property type="protein sequence ID" value="PIY72103.1"/>
    <property type="molecule type" value="Genomic_DNA"/>
</dbReference>
<evidence type="ECO:0000313" key="2">
    <source>
        <dbReference type="EMBL" id="PIY72103.1"/>
    </source>
</evidence>
<evidence type="ECO:0000313" key="3">
    <source>
        <dbReference type="Proteomes" id="UP000229401"/>
    </source>
</evidence>
<sequence length="91" mass="10294">MARRKSLIKIPFFKVKINSKTVFNILGFIGVALSFLLFLSFVWFIQTNEEGGALLSQINEILVLNFGGVSIFIPFIVLLISAHFFNSKKIK</sequence>
<protein>
    <recommendedName>
        <fullName evidence="4">DNA translocase FtsK 4TM region domain-containing protein</fullName>
    </recommendedName>
</protein>
<gene>
    <name evidence="2" type="ORF">COY87_02695</name>
</gene>
<keyword evidence="1" id="KW-1133">Transmembrane helix</keyword>
<comment type="caution">
    <text evidence="2">The sequence shown here is derived from an EMBL/GenBank/DDBJ whole genome shotgun (WGS) entry which is preliminary data.</text>
</comment>
<dbReference type="AlphaFoldDB" id="A0A2M7QII1"/>